<dbReference type="Proteomes" id="UP001294444">
    <property type="component" value="Unassembled WGS sequence"/>
</dbReference>
<accession>A0AAJ4XRW9</accession>
<keyword evidence="3" id="KW-1185">Reference proteome</keyword>
<protein>
    <submittedName>
        <fullName evidence="2">Uncharacterized protein</fullName>
    </submittedName>
</protein>
<dbReference type="EMBL" id="OAPG01000021">
    <property type="protein sequence ID" value="SNX87740.1"/>
    <property type="molecule type" value="Genomic_DNA"/>
</dbReference>
<dbReference type="AlphaFoldDB" id="A0AAJ4XRW9"/>
<gene>
    <name evidence="2" type="ORF">MEPE_06450</name>
</gene>
<evidence type="ECO:0000313" key="2">
    <source>
        <dbReference type="EMBL" id="SNX87740.1"/>
    </source>
</evidence>
<reference evidence="2" key="1">
    <citation type="submission" date="2023-10" db="EMBL/GenBank/DDBJ databases">
        <authorList>
            <person name="Guldener U."/>
        </authorList>
    </citation>
    <scope>NUCLEOTIDE SEQUENCE</scope>
    <source>
        <strain evidence="2">Mp4</strain>
    </source>
</reference>
<feature type="compositionally biased region" description="Basic and acidic residues" evidence="1">
    <location>
        <begin position="21"/>
        <end position="38"/>
    </location>
</feature>
<name>A0AAJ4XRW9_9BASI</name>
<comment type="caution">
    <text evidence="2">The sequence shown here is derived from an EMBL/GenBank/DDBJ whole genome shotgun (WGS) entry which is preliminary data.</text>
</comment>
<organism evidence="2 3">
    <name type="scientific">Melanopsichium pennsylvanicum</name>
    <dbReference type="NCBI Taxonomy" id="63383"/>
    <lineage>
        <taxon>Eukaryota</taxon>
        <taxon>Fungi</taxon>
        <taxon>Dikarya</taxon>
        <taxon>Basidiomycota</taxon>
        <taxon>Ustilaginomycotina</taxon>
        <taxon>Ustilaginomycetes</taxon>
        <taxon>Ustilaginales</taxon>
        <taxon>Ustilaginaceae</taxon>
        <taxon>Melanopsichium</taxon>
    </lineage>
</organism>
<proteinExistence type="predicted"/>
<sequence length="92" mass="9889">MWMVACTMKAKGGSMRSVGMESHDEVERGSGRQGVELKGKTEAARSMCIDEKQQTSSGPNFRLSAALNTFPLVSEKPISFTSGSNELSESTV</sequence>
<evidence type="ECO:0000313" key="3">
    <source>
        <dbReference type="Proteomes" id="UP001294444"/>
    </source>
</evidence>
<feature type="region of interest" description="Disordered" evidence="1">
    <location>
        <begin position="14"/>
        <end position="38"/>
    </location>
</feature>
<evidence type="ECO:0000256" key="1">
    <source>
        <dbReference type="SAM" id="MobiDB-lite"/>
    </source>
</evidence>